<dbReference type="Pfam" id="PF00892">
    <property type="entry name" value="EamA"/>
    <property type="match status" value="2"/>
</dbReference>
<reference evidence="8 9" key="1">
    <citation type="submission" date="2018-11" db="EMBL/GenBank/DDBJ databases">
        <title>Mesobaculum littorinae gen. nov., sp. nov., isolated from Littorina scabra that represents a novel genus of the order Rhodobacteraceae.</title>
        <authorList>
            <person name="Li F."/>
        </authorList>
    </citation>
    <scope>NUCLEOTIDE SEQUENCE [LARGE SCALE GENOMIC DNA]</scope>
    <source>
        <strain evidence="8 9">M0103</strain>
    </source>
</reference>
<evidence type="ECO:0000313" key="8">
    <source>
        <dbReference type="EMBL" id="RVV98722.1"/>
    </source>
</evidence>
<feature type="transmembrane region" description="Helical" evidence="6">
    <location>
        <begin position="81"/>
        <end position="99"/>
    </location>
</feature>
<dbReference type="PANTHER" id="PTHR32322">
    <property type="entry name" value="INNER MEMBRANE TRANSPORTER"/>
    <property type="match status" value="1"/>
</dbReference>
<evidence type="ECO:0000256" key="4">
    <source>
        <dbReference type="ARBA" id="ARBA00022989"/>
    </source>
</evidence>
<evidence type="ECO:0000256" key="5">
    <source>
        <dbReference type="ARBA" id="ARBA00023136"/>
    </source>
</evidence>
<dbReference type="InterPro" id="IPR000620">
    <property type="entry name" value="EamA_dom"/>
</dbReference>
<feature type="transmembrane region" description="Helical" evidence="6">
    <location>
        <begin position="48"/>
        <end position="69"/>
    </location>
</feature>
<evidence type="ECO:0000256" key="1">
    <source>
        <dbReference type="ARBA" id="ARBA00004141"/>
    </source>
</evidence>
<feature type="transmembrane region" description="Helical" evidence="6">
    <location>
        <begin position="195"/>
        <end position="216"/>
    </location>
</feature>
<dbReference type="AlphaFoldDB" id="A0A438AJ58"/>
<feature type="domain" description="EamA" evidence="7">
    <location>
        <begin position="170"/>
        <end position="298"/>
    </location>
</feature>
<evidence type="ECO:0000256" key="6">
    <source>
        <dbReference type="SAM" id="Phobius"/>
    </source>
</evidence>
<dbReference type="RefSeq" id="WP_127905953.1">
    <property type="nucleotide sequence ID" value="NZ_RQXX01000002.1"/>
</dbReference>
<evidence type="ECO:0000313" key="9">
    <source>
        <dbReference type="Proteomes" id="UP000285908"/>
    </source>
</evidence>
<dbReference type="PANTHER" id="PTHR32322:SF2">
    <property type="entry name" value="EAMA DOMAIN-CONTAINING PROTEIN"/>
    <property type="match status" value="1"/>
</dbReference>
<comment type="caution">
    <text evidence="8">The sequence shown here is derived from an EMBL/GenBank/DDBJ whole genome shotgun (WGS) entry which is preliminary data.</text>
</comment>
<keyword evidence="3 6" id="KW-0812">Transmembrane</keyword>
<feature type="domain" description="EamA" evidence="7">
    <location>
        <begin position="24"/>
        <end position="152"/>
    </location>
</feature>
<protein>
    <submittedName>
        <fullName evidence="8">DMT family transporter</fullName>
    </submittedName>
</protein>
<comment type="similarity">
    <text evidence="2">Belongs to the EamA transporter family.</text>
</comment>
<dbReference type="InterPro" id="IPR037185">
    <property type="entry name" value="EmrE-like"/>
</dbReference>
<evidence type="ECO:0000256" key="2">
    <source>
        <dbReference type="ARBA" id="ARBA00007362"/>
    </source>
</evidence>
<gene>
    <name evidence="8" type="ORF">EKE94_07410</name>
</gene>
<dbReference type="InterPro" id="IPR050638">
    <property type="entry name" value="AA-Vitamin_Transporters"/>
</dbReference>
<name>A0A438AJ58_9RHOB</name>
<feature type="transmembrane region" description="Helical" evidence="6">
    <location>
        <begin position="166"/>
        <end position="186"/>
    </location>
</feature>
<dbReference type="Proteomes" id="UP000285908">
    <property type="component" value="Unassembled WGS sequence"/>
</dbReference>
<sequence>MTSTASPGAVGAPGQPTALNWVSVIVLGVIWGGTFTVMRVALDGYGPITVAAARASLGAVALLALVFAMRRPWPAPAPRTVLYLVVNGLVSVALPFMLLSWGQQFVPSAFAGLSLAAVPLFVLPLAHFFTDDTLSLRQVLGVLIGFSGPIVLIGPGLISAGAEGHVMAQVACFSAAVFYATASIVTRRCPPVDPIVMAAITLCVGAVVLVPAMLAIEGVPHWAGAAPGVAIVALGLLPTAFAVLLRVVTIRSAGPVFMTLVSYQVPIWAMIFGVMFLGEALPWRFFAALLLIIAGLLVSQARALHRLFFG</sequence>
<feature type="transmembrane region" description="Helical" evidence="6">
    <location>
        <begin position="257"/>
        <end position="277"/>
    </location>
</feature>
<organism evidence="8 9">
    <name type="scientific">Mesobaculum littorinae</name>
    <dbReference type="NCBI Taxonomy" id="2486419"/>
    <lineage>
        <taxon>Bacteria</taxon>
        <taxon>Pseudomonadati</taxon>
        <taxon>Pseudomonadota</taxon>
        <taxon>Alphaproteobacteria</taxon>
        <taxon>Rhodobacterales</taxon>
        <taxon>Roseobacteraceae</taxon>
        <taxon>Mesobaculum</taxon>
    </lineage>
</organism>
<feature type="transmembrane region" description="Helical" evidence="6">
    <location>
        <begin position="21"/>
        <end position="42"/>
    </location>
</feature>
<evidence type="ECO:0000259" key="7">
    <source>
        <dbReference type="Pfam" id="PF00892"/>
    </source>
</evidence>
<comment type="subcellular location">
    <subcellularLocation>
        <location evidence="1">Membrane</location>
        <topology evidence="1">Multi-pass membrane protein</topology>
    </subcellularLocation>
</comment>
<dbReference type="GO" id="GO:0016020">
    <property type="term" value="C:membrane"/>
    <property type="evidence" value="ECO:0007669"/>
    <property type="project" value="UniProtKB-SubCell"/>
</dbReference>
<feature type="transmembrane region" description="Helical" evidence="6">
    <location>
        <begin position="283"/>
        <end position="304"/>
    </location>
</feature>
<dbReference type="SUPFAM" id="SSF103481">
    <property type="entry name" value="Multidrug resistance efflux transporter EmrE"/>
    <property type="match status" value="2"/>
</dbReference>
<evidence type="ECO:0000256" key="3">
    <source>
        <dbReference type="ARBA" id="ARBA00022692"/>
    </source>
</evidence>
<dbReference type="OrthoDB" id="9810556at2"/>
<keyword evidence="5 6" id="KW-0472">Membrane</keyword>
<feature type="transmembrane region" description="Helical" evidence="6">
    <location>
        <begin position="105"/>
        <end position="127"/>
    </location>
</feature>
<proteinExistence type="inferred from homology"/>
<keyword evidence="9" id="KW-1185">Reference proteome</keyword>
<keyword evidence="4 6" id="KW-1133">Transmembrane helix</keyword>
<dbReference type="EMBL" id="RQXX01000002">
    <property type="protein sequence ID" value="RVV98722.1"/>
    <property type="molecule type" value="Genomic_DNA"/>
</dbReference>
<accession>A0A438AJ58</accession>
<feature type="transmembrane region" description="Helical" evidence="6">
    <location>
        <begin position="139"/>
        <end position="160"/>
    </location>
</feature>
<feature type="transmembrane region" description="Helical" evidence="6">
    <location>
        <begin position="222"/>
        <end position="245"/>
    </location>
</feature>